<dbReference type="FunFam" id="3.30.565.10:FF:000006">
    <property type="entry name" value="Sensor histidine kinase WalK"/>
    <property type="match status" value="1"/>
</dbReference>
<dbReference type="PROSITE" id="PS50109">
    <property type="entry name" value="HIS_KIN"/>
    <property type="match status" value="1"/>
</dbReference>
<keyword evidence="6" id="KW-0902">Two-component regulatory system</keyword>
<dbReference type="Pfam" id="PF00512">
    <property type="entry name" value="HisKA"/>
    <property type="match status" value="1"/>
</dbReference>
<evidence type="ECO:0000313" key="10">
    <source>
        <dbReference type="Proteomes" id="UP000034883"/>
    </source>
</evidence>
<evidence type="ECO:0000259" key="8">
    <source>
        <dbReference type="PROSITE" id="PS50109"/>
    </source>
</evidence>
<keyword evidence="5" id="KW-0418">Kinase</keyword>
<dbReference type="PANTHER" id="PTHR43711:SF1">
    <property type="entry name" value="HISTIDINE KINASE 1"/>
    <property type="match status" value="1"/>
</dbReference>
<dbReference type="PRINTS" id="PR00344">
    <property type="entry name" value="BCTRLSENSOR"/>
</dbReference>
<keyword evidence="4" id="KW-0808">Transferase</keyword>
<evidence type="ECO:0000256" key="4">
    <source>
        <dbReference type="ARBA" id="ARBA00022679"/>
    </source>
</evidence>
<feature type="transmembrane region" description="Helical" evidence="7">
    <location>
        <begin position="50"/>
        <end position="73"/>
    </location>
</feature>
<dbReference type="Gene3D" id="3.30.565.10">
    <property type="entry name" value="Histidine kinase-like ATPase, C-terminal domain"/>
    <property type="match status" value="1"/>
</dbReference>
<keyword evidence="7" id="KW-0812">Transmembrane</keyword>
<dbReference type="SUPFAM" id="SSF47384">
    <property type="entry name" value="Homodimeric domain of signal transducing histidine kinase"/>
    <property type="match status" value="1"/>
</dbReference>
<dbReference type="EC" id="2.7.13.3" evidence="2"/>
<evidence type="ECO:0000256" key="1">
    <source>
        <dbReference type="ARBA" id="ARBA00000085"/>
    </source>
</evidence>
<dbReference type="PANTHER" id="PTHR43711">
    <property type="entry name" value="TWO-COMPONENT HISTIDINE KINASE"/>
    <property type="match status" value="1"/>
</dbReference>
<organism evidence="9 10">
    <name type="scientific">Sandaracinus amylolyticus</name>
    <dbReference type="NCBI Taxonomy" id="927083"/>
    <lineage>
        <taxon>Bacteria</taxon>
        <taxon>Pseudomonadati</taxon>
        <taxon>Myxococcota</taxon>
        <taxon>Polyangia</taxon>
        <taxon>Polyangiales</taxon>
        <taxon>Sandaracinaceae</taxon>
        <taxon>Sandaracinus</taxon>
    </lineage>
</organism>
<evidence type="ECO:0000256" key="7">
    <source>
        <dbReference type="SAM" id="Phobius"/>
    </source>
</evidence>
<gene>
    <name evidence="9" type="ORF">DB32_002322</name>
</gene>
<dbReference type="CDD" id="cd00082">
    <property type="entry name" value="HisKA"/>
    <property type="match status" value="1"/>
</dbReference>
<dbReference type="STRING" id="927083.DB32_002322"/>
<proteinExistence type="predicted"/>
<dbReference type="InterPro" id="IPR036890">
    <property type="entry name" value="HATPase_C_sf"/>
</dbReference>
<evidence type="ECO:0000313" key="9">
    <source>
        <dbReference type="EMBL" id="AKF05173.1"/>
    </source>
</evidence>
<feature type="transmembrane region" description="Helical" evidence="7">
    <location>
        <begin position="121"/>
        <end position="148"/>
    </location>
</feature>
<dbReference type="OrthoDB" id="9758705at2"/>
<dbReference type="InterPro" id="IPR050736">
    <property type="entry name" value="Sensor_HK_Regulatory"/>
</dbReference>
<dbReference type="Pfam" id="PF02518">
    <property type="entry name" value="HATPase_c"/>
    <property type="match status" value="1"/>
</dbReference>
<dbReference type="SUPFAM" id="SSF55874">
    <property type="entry name" value="ATPase domain of HSP90 chaperone/DNA topoisomerase II/histidine kinase"/>
    <property type="match status" value="1"/>
</dbReference>
<dbReference type="KEGG" id="samy:DB32_002322"/>
<feature type="domain" description="Histidine kinase" evidence="8">
    <location>
        <begin position="223"/>
        <end position="445"/>
    </location>
</feature>
<evidence type="ECO:0000256" key="3">
    <source>
        <dbReference type="ARBA" id="ARBA00022553"/>
    </source>
</evidence>
<dbReference type="InterPro" id="IPR036097">
    <property type="entry name" value="HisK_dim/P_sf"/>
</dbReference>
<dbReference type="InterPro" id="IPR005467">
    <property type="entry name" value="His_kinase_dom"/>
</dbReference>
<dbReference type="InterPro" id="IPR003594">
    <property type="entry name" value="HATPase_dom"/>
</dbReference>
<dbReference type="AlphaFoldDB" id="A0A0F6W1P4"/>
<keyword evidence="7" id="KW-1133">Transmembrane helix</keyword>
<feature type="transmembrane region" description="Helical" evidence="7">
    <location>
        <begin position="169"/>
        <end position="193"/>
    </location>
</feature>
<protein>
    <recommendedName>
        <fullName evidence="2">histidine kinase</fullName>
        <ecNumber evidence="2">2.7.13.3</ecNumber>
    </recommendedName>
</protein>
<evidence type="ECO:0000256" key="5">
    <source>
        <dbReference type="ARBA" id="ARBA00022777"/>
    </source>
</evidence>
<dbReference type="CDD" id="cd16922">
    <property type="entry name" value="HATPase_EvgS-ArcB-TorS-like"/>
    <property type="match status" value="1"/>
</dbReference>
<dbReference type="RefSeq" id="WP_053232439.1">
    <property type="nucleotide sequence ID" value="NZ_CP011125.1"/>
</dbReference>
<dbReference type="InterPro" id="IPR003661">
    <property type="entry name" value="HisK_dim/P_dom"/>
</dbReference>
<dbReference type="EMBL" id="CP011125">
    <property type="protein sequence ID" value="AKF05173.1"/>
    <property type="molecule type" value="Genomic_DNA"/>
</dbReference>
<comment type="catalytic activity">
    <reaction evidence="1">
        <text>ATP + protein L-histidine = ADP + protein N-phospho-L-histidine.</text>
        <dbReference type="EC" id="2.7.13.3"/>
    </reaction>
</comment>
<accession>A0A0F6W1P4</accession>
<dbReference type="SMART" id="SM00387">
    <property type="entry name" value="HATPase_c"/>
    <property type="match status" value="1"/>
</dbReference>
<dbReference type="GO" id="GO:0000155">
    <property type="term" value="F:phosphorelay sensor kinase activity"/>
    <property type="evidence" value="ECO:0007669"/>
    <property type="project" value="InterPro"/>
</dbReference>
<reference evidence="9 10" key="1">
    <citation type="submission" date="2015-03" db="EMBL/GenBank/DDBJ databases">
        <title>Genome assembly of Sandaracinus amylolyticus DSM 53668.</title>
        <authorList>
            <person name="Sharma G."/>
            <person name="Subramanian S."/>
        </authorList>
    </citation>
    <scope>NUCLEOTIDE SEQUENCE [LARGE SCALE GENOMIC DNA]</scope>
    <source>
        <strain evidence="9 10">DSM 53668</strain>
    </source>
</reference>
<sequence>MTATMLPLPAFAAEMGLPQHRSKLVFSTYSGYAITLAFGALAALGHLTGVVPITSGAIALIGLKLVTNTLAWLALRNDRFVLELCGLNVVGDIVAMTGAIYHTGAATSPLLPIYGIELTVVALVSNVGVTVATSVITFLAYASMLALVRFGVLDKPPSILDLTGGVTDAYVIVELAFVAFVLGLPTAFAAAILKQLREKESALLARTEQLVEAQRQRTQFMANVTHELRTPIHGICGLADLVESGVYGPVTDKQKDAVRDVKSGALGLLRLIDDLLTLAREDAGKLEYRATDFDLEEVLASVMSTVGSLRGTRPLDVRLEPHDALPAMRTDRGKLVQILVNLLANAVKFTPDGGHITLRARALPGGPVRVEIEVEDDGIGIPLDQQRAVFEAFRQVDGSPERRYGGTGLGLALVQRLTSLLGGSVALRSEPGKGSTFTITLPALGPPARVTGRHPAVAA</sequence>
<feature type="transmembrane region" description="Helical" evidence="7">
    <location>
        <begin position="80"/>
        <end position="101"/>
    </location>
</feature>
<evidence type="ECO:0000256" key="2">
    <source>
        <dbReference type="ARBA" id="ARBA00012438"/>
    </source>
</evidence>
<keyword evidence="10" id="KW-1185">Reference proteome</keyword>
<dbReference type="Proteomes" id="UP000034883">
    <property type="component" value="Chromosome"/>
</dbReference>
<evidence type="ECO:0000256" key="6">
    <source>
        <dbReference type="ARBA" id="ARBA00023012"/>
    </source>
</evidence>
<feature type="transmembrane region" description="Helical" evidence="7">
    <location>
        <begin position="24"/>
        <end position="44"/>
    </location>
</feature>
<dbReference type="SMART" id="SM00388">
    <property type="entry name" value="HisKA"/>
    <property type="match status" value="1"/>
</dbReference>
<keyword evidence="3" id="KW-0597">Phosphoprotein</keyword>
<name>A0A0F6W1P4_9BACT</name>
<dbReference type="InterPro" id="IPR004358">
    <property type="entry name" value="Sig_transdc_His_kin-like_C"/>
</dbReference>
<keyword evidence="7" id="KW-0472">Membrane</keyword>
<dbReference type="Gene3D" id="1.10.287.130">
    <property type="match status" value="1"/>
</dbReference>